<gene>
    <name evidence="10" type="ORF">AVDCRST_MAG75-3245</name>
</gene>
<evidence type="ECO:0000256" key="3">
    <source>
        <dbReference type="ARBA" id="ARBA00022679"/>
    </source>
</evidence>
<evidence type="ECO:0000256" key="7">
    <source>
        <dbReference type="SAM" id="MobiDB-lite"/>
    </source>
</evidence>
<evidence type="ECO:0000256" key="5">
    <source>
        <dbReference type="ARBA" id="ARBA00022989"/>
    </source>
</evidence>
<dbReference type="EMBL" id="CADCUO010000236">
    <property type="protein sequence ID" value="CAA9418028.1"/>
    <property type="molecule type" value="Genomic_DNA"/>
</dbReference>
<dbReference type="InterPro" id="IPR029044">
    <property type="entry name" value="Nucleotide-diphossugar_trans"/>
</dbReference>
<dbReference type="GO" id="GO:0016758">
    <property type="term" value="F:hexosyltransferase activity"/>
    <property type="evidence" value="ECO:0007669"/>
    <property type="project" value="TreeGrafter"/>
</dbReference>
<dbReference type="InterPro" id="IPR001173">
    <property type="entry name" value="Glyco_trans_2-like"/>
</dbReference>
<organism evidence="10">
    <name type="scientific">uncultured Propionibacteriaceae bacterium</name>
    <dbReference type="NCBI Taxonomy" id="257457"/>
    <lineage>
        <taxon>Bacteria</taxon>
        <taxon>Bacillati</taxon>
        <taxon>Actinomycetota</taxon>
        <taxon>Actinomycetes</taxon>
        <taxon>Propionibacteriales</taxon>
        <taxon>Propionibacteriaceae</taxon>
        <taxon>environmental samples</taxon>
    </lineage>
</organism>
<name>A0A6J4PJW8_9ACTN</name>
<feature type="transmembrane region" description="Helical" evidence="8">
    <location>
        <begin position="26"/>
        <end position="44"/>
    </location>
</feature>
<keyword evidence="6 8" id="KW-0472">Membrane</keyword>
<feature type="region of interest" description="Disordered" evidence="7">
    <location>
        <begin position="512"/>
        <end position="538"/>
    </location>
</feature>
<dbReference type="InterPro" id="IPR050321">
    <property type="entry name" value="Glycosyltr_2/OpgH_subfam"/>
</dbReference>
<evidence type="ECO:0000256" key="6">
    <source>
        <dbReference type="ARBA" id="ARBA00023136"/>
    </source>
</evidence>
<accession>A0A6J4PJW8</accession>
<dbReference type="GO" id="GO:0005886">
    <property type="term" value="C:plasma membrane"/>
    <property type="evidence" value="ECO:0007669"/>
    <property type="project" value="TreeGrafter"/>
</dbReference>
<feature type="transmembrane region" description="Helical" evidence="8">
    <location>
        <begin position="446"/>
        <end position="466"/>
    </location>
</feature>
<protein>
    <recommendedName>
        <fullName evidence="9">Glycosyltransferase 2-like domain-containing protein</fullName>
    </recommendedName>
</protein>
<evidence type="ECO:0000256" key="8">
    <source>
        <dbReference type="SAM" id="Phobius"/>
    </source>
</evidence>
<feature type="transmembrane region" description="Helical" evidence="8">
    <location>
        <begin position="478"/>
        <end position="496"/>
    </location>
</feature>
<evidence type="ECO:0000259" key="9">
    <source>
        <dbReference type="Pfam" id="PF13632"/>
    </source>
</evidence>
<proteinExistence type="predicted"/>
<feature type="transmembrane region" description="Helical" evidence="8">
    <location>
        <begin position="404"/>
        <end position="425"/>
    </location>
</feature>
<comment type="subcellular location">
    <subcellularLocation>
        <location evidence="1">Membrane</location>
        <topology evidence="1">Multi-pass membrane protein</topology>
    </subcellularLocation>
</comment>
<feature type="domain" description="Glycosyltransferase 2-like" evidence="9">
    <location>
        <begin position="179"/>
        <end position="390"/>
    </location>
</feature>
<feature type="transmembrane region" description="Helical" evidence="8">
    <location>
        <begin position="340"/>
        <end position="359"/>
    </location>
</feature>
<dbReference type="Pfam" id="PF13632">
    <property type="entry name" value="Glyco_trans_2_3"/>
    <property type="match status" value="1"/>
</dbReference>
<dbReference type="AlphaFoldDB" id="A0A6J4PJW8"/>
<keyword evidence="3" id="KW-0808">Transferase</keyword>
<evidence type="ECO:0000313" key="10">
    <source>
        <dbReference type="EMBL" id="CAA9418028.1"/>
    </source>
</evidence>
<keyword evidence="4 8" id="KW-0812">Transmembrane</keyword>
<evidence type="ECO:0000256" key="2">
    <source>
        <dbReference type="ARBA" id="ARBA00022676"/>
    </source>
</evidence>
<feature type="transmembrane region" description="Helical" evidence="8">
    <location>
        <begin position="56"/>
        <end position="77"/>
    </location>
</feature>
<feature type="transmembrane region" description="Helical" evidence="8">
    <location>
        <begin position="379"/>
        <end position="398"/>
    </location>
</feature>
<reference evidence="10" key="1">
    <citation type="submission" date="2020-02" db="EMBL/GenBank/DDBJ databases">
        <authorList>
            <person name="Meier V. D."/>
        </authorList>
    </citation>
    <scope>NUCLEOTIDE SEQUENCE</scope>
    <source>
        <strain evidence="10">AVDCRST_MAG75</strain>
    </source>
</reference>
<evidence type="ECO:0000256" key="1">
    <source>
        <dbReference type="ARBA" id="ARBA00004141"/>
    </source>
</evidence>
<dbReference type="Gene3D" id="3.90.550.10">
    <property type="entry name" value="Spore Coat Polysaccharide Biosynthesis Protein SpsA, Chain A"/>
    <property type="match status" value="1"/>
</dbReference>
<sequence>MSPKPLTSTGPTPAATEAVLKTPRPVTLRLLLLANIAASFWYFSWLLNPDRVGNPWLYAALLLAETFNIVQAVGFWWTLLNDRRLTAAATTASTLPHYAAVDVYVPRYNEPVEVVEPVVAAAVKLRGADVTVYLLDDGDDIEMEQLAARYGARYLTRDQHTGAKAGNVNAALARTDGEYVLVLDSDHVPHPEFLRRTLGHLSDARVAFVQTPQYYANADRNPVAAASWAQQALFFGCIGRGKGALGAMFCCGTNVVFRRAALDQVGGFPEESVTEDFELSLVLQERGWRTVYVPEVLVQGLGPLDMASYVSQQLRWARGCLSAVGRAARSSLPLVVKAQYLLSSLYFLTGWTVLIYMSLPVIRILTGEQPVAAATADSFLLHFLPYFLLAIVTVAVGGGGAYTFSAFCLAAASFWIHIAATLQVLSRRRGRFVVTPKSGAGQWQPGAVWPGLLMGATLLGSSVWGLMHNRDAAMLNNVAFAMVHVCVLGTGVSWALRPAVLERLASRGLPTGEARWQRPDGQPAEDGSEALRELVPAP</sequence>
<dbReference type="SUPFAM" id="SSF53448">
    <property type="entry name" value="Nucleotide-diphospho-sugar transferases"/>
    <property type="match status" value="1"/>
</dbReference>
<dbReference type="PANTHER" id="PTHR43867:SF2">
    <property type="entry name" value="CELLULOSE SYNTHASE CATALYTIC SUBUNIT A [UDP-FORMING]"/>
    <property type="match status" value="1"/>
</dbReference>
<keyword evidence="5 8" id="KW-1133">Transmembrane helix</keyword>
<keyword evidence="2" id="KW-0328">Glycosyltransferase</keyword>
<dbReference type="PANTHER" id="PTHR43867">
    <property type="entry name" value="CELLULOSE SYNTHASE CATALYTIC SUBUNIT A [UDP-FORMING]"/>
    <property type="match status" value="1"/>
</dbReference>
<evidence type="ECO:0000256" key="4">
    <source>
        <dbReference type="ARBA" id="ARBA00022692"/>
    </source>
</evidence>
<dbReference type="CDD" id="cd06421">
    <property type="entry name" value="CESA_CelA_like"/>
    <property type="match status" value="1"/>
</dbReference>